<evidence type="ECO:0000313" key="3">
    <source>
        <dbReference type="Proteomes" id="UP000324222"/>
    </source>
</evidence>
<organism evidence="2 3">
    <name type="scientific">Portunus trituberculatus</name>
    <name type="common">Swimming crab</name>
    <name type="synonym">Neptunus trituberculatus</name>
    <dbReference type="NCBI Taxonomy" id="210409"/>
    <lineage>
        <taxon>Eukaryota</taxon>
        <taxon>Metazoa</taxon>
        <taxon>Ecdysozoa</taxon>
        <taxon>Arthropoda</taxon>
        <taxon>Crustacea</taxon>
        <taxon>Multicrustacea</taxon>
        <taxon>Malacostraca</taxon>
        <taxon>Eumalacostraca</taxon>
        <taxon>Eucarida</taxon>
        <taxon>Decapoda</taxon>
        <taxon>Pleocyemata</taxon>
        <taxon>Brachyura</taxon>
        <taxon>Eubrachyura</taxon>
        <taxon>Portunoidea</taxon>
        <taxon>Portunidae</taxon>
        <taxon>Portuninae</taxon>
        <taxon>Portunus</taxon>
    </lineage>
</organism>
<dbReference type="AlphaFoldDB" id="A0A5B7GYL6"/>
<gene>
    <name evidence="2" type="ORF">E2C01_058050</name>
</gene>
<feature type="region of interest" description="Disordered" evidence="1">
    <location>
        <begin position="83"/>
        <end position="127"/>
    </location>
</feature>
<evidence type="ECO:0000256" key="1">
    <source>
        <dbReference type="SAM" id="MobiDB-lite"/>
    </source>
</evidence>
<keyword evidence="3" id="KW-1185">Reference proteome</keyword>
<dbReference type="Proteomes" id="UP000324222">
    <property type="component" value="Unassembled WGS sequence"/>
</dbReference>
<dbReference type="OrthoDB" id="6354497at2759"/>
<accession>A0A5B7GYL6</accession>
<dbReference type="EMBL" id="VSRR010021444">
    <property type="protein sequence ID" value="MPC63942.1"/>
    <property type="molecule type" value="Genomic_DNA"/>
</dbReference>
<comment type="caution">
    <text evidence="2">The sequence shown here is derived from an EMBL/GenBank/DDBJ whole genome shotgun (WGS) entry which is preliminary data.</text>
</comment>
<proteinExistence type="predicted"/>
<protein>
    <submittedName>
        <fullName evidence="2">Uncharacterized protein</fullName>
    </submittedName>
</protein>
<sequence length="127" mass="14058">MFSEDRNHTVYIITQDMTTYPLFLLHTAPTQPKKKGYHWDDYDMRGSRTLVGCGDGATAAPPDLLMLAEGTSLVPTDDVIEGEPLLPQEGVDDSMSELQDSDYESVDRTSNQQTATLVQTSPSEVFL</sequence>
<feature type="compositionally biased region" description="Polar residues" evidence="1">
    <location>
        <begin position="108"/>
        <end position="127"/>
    </location>
</feature>
<feature type="compositionally biased region" description="Acidic residues" evidence="1">
    <location>
        <begin position="90"/>
        <end position="104"/>
    </location>
</feature>
<name>A0A5B7GYL6_PORTR</name>
<reference evidence="2 3" key="1">
    <citation type="submission" date="2019-05" db="EMBL/GenBank/DDBJ databases">
        <title>Another draft genome of Portunus trituberculatus and its Hox gene families provides insights of decapod evolution.</title>
        <authorList>
            <person name="Jeong J.-H."/>
            <person name="Song I."/>
            <person name="Kim S."/>
            <person name="Choi T."/>
            <person name="Kim D."/>
            <person name="Ryu S."/>
            <person name="Kim W."/>
        </authorList>
    </citation>
    <scope>NUCLEOTIDE SEQUENCE [LARGE SCALE GENOMIC DNA]</scope>
    <source>
        <tissue evidence="2">Muscle</tissue>
    </source>
</reference>
<evidence type="ECO:0000313" key="2">
    <source>
        <dbReference type="EMBL" id="MPC63942.1"/>
    </source>
</evidence>